<evidence type="ECO:0000313" key="2">
    <source>
        <dbReference type="Proteomes" id="UP001469553"/>
    </source>
</evidence>
<dbReference type="EMBL" id="JAHRIP010019210">
    <property type="protein sequence ID" value="MEQ2286969.1"/>
    <property type="molecule type" value="Genomic_DNA"/>
</dbReference>
<proteinExistence type="predicted"/>
<gene>
    <name evidence="1" type="ORF">AMECASPLE_007776</name>
</gene>
<keyword evidence="2" id="KW-1185">Reference proteome</keyword>
<comment type="caution">
    <text evidence="1">The sequence shown here is derived from an EMBL/GenBank/DDBJ whole genome shotgun (WGS) entry which is preliminary data.</text>
</comment>
<name>A0ABV0Y009_9TELE</name>
<sequence length="84" mass="9198">MPTEQWAAIVRRHSGSKGLAQGPRVVICGIRTWPLVSLLEHKPPVLTYTTYTALQNSKDKSAVTTCQAVLIGDPLHLSRTTDQS</sequence>
<dbReference type="Proteomes" id="UP001469553">
    <property type="component" value="Unassembled WGS sequence"/>
</dbReference>
<evidence type="ECO:0000313" key="1">
    <source>
        <dbReference type="EMBL" id="MEQ2286969.1"/>
    </source>
</evidence>
<organism evidence="1 2">
    <name type="scientific">Ameca splendens</name>
    <dbReference type="NCBI Taxonomy" id="208324"/>
    <lineage>
        <taxon>Eukaryota</taxon>
        <taxon>Metazoa</taxon>
        <taxon>Chordata</taxon>
        <taxon>Craniata</taxon>
        <taxon>Vertebrata</taxon>
        <taxon>Euteleostomi</taxon>
        <taxon>Actinopterygii</taxon>
        <taxon>Neopterygii</taxon>
        <taxon>Teleostei</taxon>
        <taxon>Neoteleostei</taxon>
        <taxon>Acanthomorphata</taxon>
        <taxon>Ovalentaria</taxon>
        <taxon>Atherinomorphae</taxon>
        <taxon>Cyprinodontiformes</taxon>
        <taxon>Goodeidae</taxon>
        <taxon>Ameca</taxon>
    </lineage>
</organism>
<reference evidence="1 2" key="1">
    <citation type="submission" date="2021-06" db="EMBL/GenBank/DDBJ databases">
        <authorList>
            <person name="Palmer J.M."/>
        </authorList>
    </citation>
    <scope>NUCLEOTIDE SEQUENCE [LARGE SCALE GENOMIC DNA]</scope>
    <source>
        <strain evidence="1 2">AS_MEX2019</strain>
        <tissue evidence="1">Muscle</tissue>
    </source>
</reference>
<accession>A0ABV0Y009</accession>
<protein>
    <submittedName>
        <fullName evidence="1">Uncharacterized protein</fullName>
    </submittedName>
</protein>